<evidence type="ECO:0000256" key="1">
    <source>
        <dbReference type="ARBA" id="ARBA00004429"/>
    </source>
</evidence>
<keyword evidence="3" id="KW-1003">Cell membrane</keyword>
<dbReference type="CDD" id="cd06261">
    <property type="entry name" value="TM_PBP2"/>
    <property type="match status" value="1"/>
</dbReference>
<feature type="transmembrane region" description="Helical" evidence="8">
    <location>
        <begin position="20"/>
        <end position="45"/>
    </location>
</feature>
<keyword evidence="4" id="KW-0997">Cell inner membrane</keyword>
<feature type="transmembrane region" description="Helical" evidence="8">
    <location>
        <begin position="254"/>
        <end position="274"/>
    </location>
</feature>
<evidence type="ECO:0000256" key="2">
    <source>
        <dbReference type="ARBA" id="ARBA00022448"/>
    </source>
</evidence>
<dbReference type="GO" id="GO:0005886">
    <property type="term" value="C:plasma membrane"/>
    <property type="evidence" value="ECO:0007669"/>
    <property type="project" value="UniProtKB-SubCell"/>
</dbReference>
<dbReference type="InterPro" id="IPR000515">
    <property type="entry name" value="MetI-like"/>
</dbReference>
<organism evidence="10 11">
    <name type="scientific">Aliidongia dinghuensis</name>
    <dbReference type="NCBI Taxonomy" id="1867774"/>
    <lineage>
        <taxon>Bacteria</taxon>
        <taxon>Pseudomonadati</taxon>
        <taxon>Pseudomonadota</taxon>
        <taxon>Alphaproteobacteria</taxon>
        <taxon>Rhodospirillales</taxon>
        <taxon>Dongiaceae</taxon>
        <taxon>Aliidongia</taxon>
    </lineage>
</organism>
<keyword evidence="6 8" id="KW-1133">Transmembrane helix</keyword>
<dbReference type="AlphaFoldDB" id="A0A8J2YSE7"/>
<accession>A0A8J2YSE7</accession>
<sequence>MTGAALTRSGDFQAPFWNRVWHVTLWALVWLFILNVAGVVASVAVDSFGTRWFGTWLPEGFTSKWYFSAWDEFQLNDVLIVTVKVVAAVVLISVILGVPAAYALARREFAGKRTILLLLVLPVLVPTITYGVPLATLLYRVNLGGTLTGVIIANLVPTVPFVVLVMTPFIEQIDQRLESAARVCGAGTWSVFRYVLVPLLAPGIMAAALLVLVRSIGMFELTFLTAGPDSQTLVVSLYAAAFSAGIRANQSLDALAVVYMVSSLFWLIIALRFVNPVQLVGRVRD</sequence>
<comment type="caution">
    <text evidence="10">The sequence shown here is derived from an EMBL/GenBank/DDBJ whole genome shotgun (WGS) entry which is preliminary data.</text>
</comment>
<name>A0A8J2YSE7_9PROT</name>
<evidence type="ECO:0000313" key="11">
    <source>
        <dbReference type="Proteomes" id="UP000646365"/>
    </source>
</evidence>
<keyword evidence="11" id="KW-1185">Reference proteome</keyword>
<comment type="similarity">
    <text evidence="8">Belongs to the binding-protein-dependent transport system permease family.</text>
</comment>
<dbReference type="PANTHER" id="PTHR43357:SF4">
    <property type="entry name" value="INNER MEMBRANE ABC TRANSPORTER PERMEASE PROTEIN YDCV"/>
    <property type="match status" value="1"/>
</dbReference>
<reference evidence="10" key="1">
    <citation type="journal article" date="2014" name="Int. J. Syst. Evol. Microbiol.">
        <title>Complete genome sequence of Corynebacterium casei LMG S-19264T (=DSM 44701T), isolated from a smear-ripened cheese.</title>
        <authorList>
            <consortium name="US DOE Joint Genome Institute (JGI-PGF)"/>
            <person name="Walter F."/>
            <person name="Albersmeier A."/>
            <person name="Kalinowski J."/>
            <person name="Ruckert C."/>
        </authorList>
    </citation>
    <scope>NUCLEOTIDE SEQUENCE</scope>
    <source>
        <strain evidence="10">CGMCC 1.15725</strain>
    </source>
</reference>
<dbReference type="EMBL" id="BMJQ01000003">
    <property type="protein sequence ID" value="GGF09923.1"/>
    <property type="molecule type" value="Genomic_DNA"/>
</dbReference>
<feature type="transmembrane region" description="Helical" evidence="8">
    <location>
        <begin position="78"/>
        <end position="104"/>
    </location>
</feature>
<comment type="subcellular location">
    <subcellularLocation>
        <location evidence="1">Cell inner membrane</location>
        <topology evidence="1">Multi-pass membrane protein</topology>
    </subcellularLocation>
    <subcellularLocation>
        <location evidence="8">Cell membrane</location>
        <topology evidence="8">Multi-pass membrane protein</topology>
    </subcellularLocation>
</comment>
<proteinExistence type="inferred from homology"/>
<dbReference type="PANTHER" id="PTHR43357">
    <property type="entry name" value="INNER MEMBRANE ABC TRANSPORTER PERMEASE PROTEIN YDCV"/>
    <property type="match status" value="1"/>
</dbReference>
<feature type="domain" description="ABC transmembrane type-1" evidence="9">
    <location>
        <begin position="79"/>
        <end position="270"/>
    </location>
</feature>
<evidence type="ECO:0000256" key="7">
    <source>
        <dbReference type="ARBA" id="ARBA00023136"/>
    </source>
</evidence>
<keyword evidence="7 8" id="KW-0472">Membrane</keyword>
<gene>
    <name evidence="10" type="ORF">GCM10011611_14310</name>
</gene>
<evidence type="ECO:0000313" key="10">
    <source>
        <dbReference type="EMBL" id="GGF09923.1"/>
    </source>
</evidence>
<feature type="transmembrane region" description="Helical" evidence="8">
    <location>
        <begin position="191"/>
        <end position="213"/>
    </location>
</feature>
<evidence type="ECO:0000256" key="6">
    <source>
        <dbReference type="ARBA" id="ARBA00022989"/>
    </source>
</evidence>
<evidence type="ECO:0000256" key="4">
    <source>
        <dbReference type="ARBA" id="ARBA00022519"/>
    </source>
</evidence>
<protein>
    <submittedName>
        <fullName evidence="10">Spermidine/putrescine ABC transporter permease</fullName>
    </submittedName>
</protein>
<dbReference type="Pfam" id="PF00528">
    <property type="entry name" value="BPD_transp_1"/>
    <property type="match status" value="1"/>
</dbReference>
<evidence type="ECO:0000259" key="9">
    <source>
        <dbReference type="PROSITE" id="PS50928"/>
    </source>
</evidence>
<reference evidence="10" key="2">
    <citation type="submission" date="2020-09" db="EMBL/GenBank/DDBJ databases">
        <authorList>
            <person name="Sun Q."/>
            <person name="Zhou Y."/>
        </authorList>
    </citation>
    <scope>NUCLEOTIDE SEQUENCE</scope>
    <source>
        <strain evidence="10">CGMCC 1.15725</strain>
    </source>
</reference>
<feature type="transmembrane region" description="Helical" evidence="8">
    <location>
        <begin position="151"/>
        <end position="170"/>
    </location>
</feature>
<dbReference type="Gene3D" id="1.10.3720.10">
    <property type="entry name" value="MetI-like"/>
    <property type="match status" value="1"/>
</dbReference>
<dbReference type="GO" id="GO:0055085">
    <property type="term" value="P:transmembrane transport"/>
    <property type="evidence" value="ECO:0007669"/>
    <property type="project" value="InterPro"/>
</dbReference>
<keyword evidence="2 8" id="KW-0813">Transport</keyword>
<keyword evidence="5 8" id="KW-0812">Transmembrane</keyword>
<dbReference type="PROSITE" id="PS50928">
    <property type="entry name" value="ABC_TM1"/>
    <property type="match status" value="1"/>
</dbReference>
<dbReference type="RefSeq" id="WP_189044021.1">
    <property type="nucleotide sequence ID" value="NZ_BMJQ01000003.1"/>
</dbReference>
<dbReference type="InterPro" id="IPR035906">
    <property type="entry name" value="MetI-like_sf"/>
</dbReference>
<dbReference type="Proteomes" id="UP000646365">
    <property type="component" value="Unassembled WGS sequence"/>
</dbReference>
<evidence type="ECO:0000256" key="8">
    <source>
        <dbReference type="RuleBase" id="RU363032"/>
    </source>
</evidence>
<feature type="transmembrane region" description="Helical" evidence="8">
    <location>
        <begin position="116"/>
        <end position="139"/>
    </location>
</feature>
<dbReference type="SUPFAM" id="SSF161098">
    <property type="entry name" value="MetI-like"/>
    <property type="match status" value="1"/>
</dbReference>
<evidence type="ECO:0000256" key="5">
    <source>
        <dbReference type="ARBA" id="ARBA00022692"/>
    </source>
</evidence>
<evidence type="ECO:0000256" key="3">
    <source>
        <dbReference type="ARBA" id="ARBA00022475"/>
    </source>
</evidence>